<name>A0A9W6L407_9PSEU</name>
<sequence length="173" mass="18749">MSTLIPRRDPFFADFDALVRRAFGPSPVRFARPESGFTPAADVTRDGADALVSLEVPGLDPATDVHVDVEEGRLVVHGERRDERNEESEGRRVREVRYGSFRRSFALPQHVTADAVSASYEAGVLKVRVAGAYAEPRKPGVTSIPVQVPTAGLPAQESPEASPESAEKGPEQE</sequence>
<dbReference type="InterPro" id="IPR002068">
    <property type="entry name" value="A-crystallin/Hsp20_dom"/>
</dbReference>
<evidence type="ECO:0000259" key="4">
    <source>
        <dbReference type="PROSITE" id="PS01031"/>
    </source>
</evidence>
<protein>
    <submittedName>
        <fullName evidence="5">Heat shock protein Hsp20</fullName>
    </submittedName>
</protein>
<dbReference type="Gene3D" id="2.60.40.790">
    <property type="match status" value="1"/>
</dbReference>
<dbReference type="InterPro" id="IPR008978">
    <property type="entry name" value="HSP20-like_chaperone"/>
</dbReference>
<keyword evidence="6" id="KW-1185">Reference proteome</keyword>
<evidence type="ECO:0000256" key="1">
    <source>
        <dbReference type="PROSITE-ProRule" id="PRU00285"/>
    </source>
</evidence>
<dbReference type="PANTHER" id="PTHR11527">
    <property type="entry name" value="HEAT-SHOCK PROTEIN 20 FAMILY MEMBER"/>
    <property type="match status" value="1"/>
</dbReference>
<reference evidence="5" key="2">
    <citation type="submission" date="2023-01" db="EMBL/GenBank/DDBJ databases">
        <authorList>
            <person name="Sun Q."/>
            <person name="Evtushenko L."/>
        </authorList>
    </citation>
    <scope>NUCLEOTIDE SEQUENCE</scope>
    <source>
        <strain evidence="5">VKM Ac-1069</strain>
    </source>
</reference>
<evidence type="ECO:0000313" key="6">
    <source>
        <dbReference type="Proteomes" id="UP001143463"/>
    </source>
</evidence>
<evidence type="ECO:0000256" key="3">
    <source>
        <dbReference type="SAM" id="MobiDB-lite"/>
    </source>
</evidence>
<dbReference type="PROSITE" id="PS01031">
    <property type="entry name" value="SHSP"/>
    <property type="match status" value="1"/>
</dbReference>
<feature type="domain" description="SHSP" evidence="4">
    <location>
        <begin position="31"/>
        <end position="147"/>
    </location>
</feature>
<dbReference type="AlphaFoldDB" id="A0A9W6L407"/>
<dbReference type="SUPFAM" id="SSF49764">
    <property type="entry name" value="HSP20-like chaperones"/>
    <property type="match status" value="1"/>
</dbReference>
<comment type="similarity">
    <text evidence="1 2">Belongs to the small heat shock protein (HSP20) family.</text>
</comment>
<feature type="region of interest" description="Disordered" evidence="3">
    <location>
        <begin position="136"/>
        <end position="173"/>
    </location>
</feature>
<dbReference type="CDD" id="cd06464">
    <property type="entry name" value="ACD_sHsps-like"/>
    <property type="match status" value="1"/>
</dbReference>
<dbReference type="InterPro" id="IPR031107">
    <property type="entry name" value="Small_HSP"/>
</dbReference>
<accession>A0A9W6L407</accession>
<dbReference type="Pfam" id="PF00011">
    <property type="entry name" value="HSP20"/>
    <property type="match status" value="1"/>
</dbReference>
<feature type="compositionally biased region" description="Low complexity" evidence="3">
    <location>
        <begin position="154"/>
        <end position="164"/>
    </location>
</feature>
<proteinExistence type="inferred from homology"/>
<comment type="caution">
    <text evidence="5">The sequence shown here is derived from an EMBL/GenBank/DDBJ whole genome shotgun (WGS) entry which is preliminary data.</text>
</comment>
<dbReference type="Proteomes" id="UP001143463">
    <property type="component" value="Unassembled WGS sequence"/>
</dbReference>
<keyword evidence="5" id="KW-0346">Stress response</keyword>
<evidence type="ECO:0000256" key="2">
    <source>
        <dbReference type="RuleBase" id="RU003616"/>
    </source>
</evidence>
<reference evidence="5" key="1">
    <citation type="journal article" date="2014" name="Int. J. Syst. Evol. Microbiol.">
        <title>Complete genome sequence of Corynebacterium casei LMG S-19264T (=DSM 44701T), isolated from a smear-ripened cheese.</title>
        <authorList>
            <consortium name="US DOE Joint Genome Institute (JGI-PGF)"/>
            <person name="Walter F."/>
            <person name="Albersmeier A."/>
            <person name="Kalinowski J."/>
            <person name="Ruckert C."/>
        </authorList>
    </citation>
    <scope>NUCLEOTIDE SEQUENCE</scope>
    <source>
        <strain evidence="5">VKM Ac-1069</strain>
    </source>
</reference>
<organism evidence="5 6">
    <name type="scientific">Pseudonocardia halophobica</name>
    <dbReference type="NCBI Taxonomy" id="29401"/>
    <lineage>
        <taxon>Bacteria</taxon>
        <taxon>Bacillati</taxon>
        <taxon>Actinomycetota</taxon>
        <taxon>Actinomycetes</taxon>
        <taxon>Pseudonocardiales</taxon>
        <taxon>Pseudonocardiaceae</taxon>
        <taxon>Pseudonocardia</taxon>
    </lineage>
</organism>
<dbReference type="EMBL" id="BSFQ01000014">
    <property type="protein sequence ID" value="GLL12480.1"/>
    <property type="molecule type" value="Genomic_DNA"/>
</dbReference>
<dbReference type="RefSeq" id="WP_037048110.1">
    <property type="nucleotide sequence ID" value="NZ_BAAAUZ010000029.1"/>
</dbReference>
<evidence type="ECO:0000313" key="5">
    <source>
        <dbReference type="EMBL" id="GLL12480.1"/>
    </source>
</evidence>
<gene>
    <name evidence="5" type="ORF">GCM10017577_36210</name>
</gene>